<dbReference type="InParanoid" id="A0A1Y1Y8L7"/>
<dbReference type="EMBL" id="MCFE01000207">
    <property type="protein sequence ID" value="ORX94339.1"/>
    <property type="molecule type" value="Genomic_DNA"/>
</dbReference>
<keyword evidence="2" id="KW-1185">Reference proteome</keyword>
<evidence type="ECO:0000313" key="2">
    <source>
        <dbReference type="Proteomes" id="UP000193498"/>
    </source>
</evidence>
<dbReference type="Proteomes" id="UP000193498">
    <property type="component" value="Unassembled WGS sequence"/>
</dbReference>
<evidence type="ECO:0000313" key="1">
    <source>
        <dbReference type="EMBL" id="ORX94339.1"/>
    </source>
</evidence>
<dbReference type="OrthoDB" id="2409026at2759"/>
<protein>
    <submittedName>
        <fullName evidence="1">Uncharacterized protein</fullName>
    </submittedName>
</protein>
<reference evidence="1 2" key="1">
    <citation type="submission" date="2016-07" db="EMBL/GenBank/DDBJ databases">
        <title>Pervasive Adenine N6-methylation of Active Genes in Fungi.</title>
        <authorList>
            <consortium name="DOE Joint Genome Institute"/>
            <person name="Mondo S.J."/>
            <person name="Dannebaum R.O."/>
            <person name="Kuo R.C."/>
            <person name="Labutti K."/>
            <person name="Haridas S."/>
            <person name="Kuo A."/>
            <person name="Salamov A."/>
            <person name="Ahrendt S.R."/>
            <person name="Lipzen A."/>
            <person name="Sullivan W."/>
            <person name="Andreopoulos W.B."/>
            <person name="Clum A."/>
            <person name="Lindquist E."/>
            <person name="Daum C."/>
            <person name="Ramamoorthy G.K."/>
            <person name="Gryganskyi A."/>
            <person name="Culley D."/>
            <person name="Magnuson J.K."/>
            <person name="James T.Y."/>
            <person name="O'Malley M.A."/>
            <person name="Stajich J.E."/>
            <person name="Spatafora J.W."/>
            <person name="Visel A."/>
            <person name="Grigoriev I.V."/>
        </authorList>
    </citation>
    <scope>NUCLEOTIDE SEQUENCE [LARGE SCALE GENOMIC DNA]</scope>
    <source>
        <strain evidence="1 2">CBS 931.73</strain>
    </source>
</reference>
<proteinExistence type="predicted"/>
<organism evidence="1 2">
    <name type="scientific">Basidiobolus meristosporus CBS 931.73</name>
    <dbReference type="NCBI Taxonomy" id="1314790"/>
    <lineage>
        <taxon>Eukaryota</taxon>
        <taxon>Fungi</taxon>
        <taxon>Fungi incertae sedis</taxon>
        <taxon>Zoopagomycota</taxon>
        <taxon>Entomophthoromycotina</taxon>
        <taxon>Basidiobolomycetes</taxon>
        <taxon>Basidiobolales</taxon>
        <taxon>Basidiobolaceae</taxon>
        <taxon>Basidiobolus</taxon>
    </lineage>
</organism>
<gene>
    <name evidence="1" type="ORF">K493DRAFT_302114</name>
</gene>
<dbReference type="AlphaFoldDB" id="A0A1Y1Y8L7"/>
<name>A0A1Y1Y8L7_9FUNG</name>
<comment type="caution">
    <text evidence="1">The sequence shown here is derived from an EMBL/GenBank/DDBJ whole genome shotgun (WGS) entry which is preliminary data.</text>
</comment>
<sequence length="277" mass="31446">MPPASKHLDVNEVKCRSFLRFDWNTPGLSLKGATTARSTVNGNVKYDVILDLVPGISLTLPQNCLKHIKTNSNDTLGNIEHAAANTTESIVTKGSANFLMNINFTEYMSYRRFKDIPRMHMLEAPSPEHQGIDALYRIRSTVDAFDEHIKTCLESCKYSKVPRKPHPTRQEFKILAEYHTKEYNSNPVIADSRFGSPNMTMMLAEPGLYSTMQVTKRYYWPCGMPTTDIAASVGNLYGAHFTMKKITRSERIFVCAYRDHKINAFTSSCSTTRLARW</sequence>
<accession>A0A1Y1Y8L7</accession>